<protein>
    <submittedName>
        <fullName evidence="2">Uncharacterized protein</fullName>
    </submittedName>
</protein>
<dbReference type="EMBL" id="DF841028">
    <property type="protein sequence ID" value="GAT45274.1"/>
    <property type="molecule type" value="Genomic_DNA"/>
</dbReference>
<keyword evidence="3" id="KW-1185">Reference proteome</keyword>
<sequence>MTPHLSTHTSSRQGERDTNEPSSHCTGPSAFGDGAAGGLDVLSAPRVDIPTGSHRGPALPSWSLHHESEGAVACNMAAFAVVAGSNAFVASRSSCGSLAPLAIPRLPRATPLSRAIEYGDESCMVARPCRAGTASGGLRRRAWKTTRTRMPRPSSPPFWKTVPLRGLHAAKGVDDRLQGRPVVGTDAGCRPRSNTTLARSGTTFARFTTPTHPVACRASLFAPSCTDRMGCRHLGVFRANGATPPPTACTSVDAIRRLASPRPSSSCRSTSYVAHLHPATARSRSFPSIPRSFPRQLGHVDTESPAANFNRSPAASIVLRPALLQHVAITNARTDAHDTSSIPLWMASSPQGVSGHRAESTLVEDTIFCVASSTSLSCAERCWWRAPFIASYLRRRPFLPLAPARWSSAASRTRRFRPVESSPRVRRVSILRLSSSCRYLLIVFVRLYTLAL</sequence>
<evidence type="ECO:0000256" key="1">
    <source>
        <dbReference type="SAM" id="MobiDB-lite"/>
    </source>
</evidence>
<feature type="region of interest" description="Disordered" evidence="1">
    <location>
        <begin position="1"/>
        <end position="30"/>
    </location>
</feature>
<name>A0ABQ0L277_MYCCL</name>
<evidence type="ECO:0000313" key="3">
    <source>
        <dbReference type="Proteomes" id="UP000815677"/>
    </source>
</evidence>
<reference evidence="2" key="1">
    <citation type="submission" date="2014-09" db="EMBL/GenBank/DDBJ databases">
        <title>Genome sequence of the luminous mushroom Mycena chlorophos for searching fungal bioluminescence genes.</title>
        <authorList>
            <person name="Tanaka Y."/>
            <person name="Kasuga D."/>
            <person name="Oba Y."/>
            <person name="Hase S."/>
            <person name="Sato K."/>
            <person name="Oba Y."/>
            <person name="Sakakibara Y."/>
        </authorList>
    </citation>
    <scope>NUCLEOTIDE SEQUENCE</scope>
</reference>
<accession>A0ABQ0L277</accession>
<organism evidence="2 3">
    <name type="scientific">Mycena chlorophos</name>
    <name type="common">Agaric fungus</name>
    <name type="synonym">Agaricus chlorophos</name>
    <dbReference type="NCBI Taxonomy" id="658473"/>
    <lineage>
        <taxon>Eukaryota</taxon>
        <taxon>Fungi</taxon>
        <taxon>Dikarya</taxon>
        <taxon>Basidiomycota</taxon>
        <taxon>Agaricomycotina</taxon>
        <taxon>Agaricomycetes</taxon>
        <taxon>Agaricomycetidae</taxon>
        <taxon>Agaricales</taxon>
        <taxon>Marasmiineae</taxon>
        <taxon>Mycenaceae</taxon>
        <taxon>Mycena</taxon>
    </lineage>
</organism>
<gene>
    <name evidence="2" type="ORF">MCHLO_02860</name>
</gene>
<proteinExistence type="predicted"/>
<evidence type="ECO:0000313" key="2">
    <source>
        <dbReference type="EMBL" id="GAT45274.1"/>
    </source>
</evidence>
<dbReference type="Proteomes" id="UP000815677">
    <property type="component" value="Unassembled WGS sequence"/>
</dbReference>
<feature type="compositionally biased region" description="Polar residues" evidence="1">
    <location>
        <begin position="1"/>
        <end position="12"/>
    </location>
</feature>